<evidence type="ECO:0000313" key="1">
    <source>
        <dbReference type="EMBL" id="CAI9151228.1"/>
    </source>
</evidence>
<dbReference type="EMBL" id="OX459937">
    <property type="protein sequence ID" value="CAI9151228.1"/>
    <property type="molecule type" value="Genomic_DNA"/>
</dbReference>
<proteinExistence type="predicted"/>
<organism evidence="1 2">
    <name type="scientific">Rangifer tarandus platyrhynchus</name>
    <name type="common">Svalbard reindeer</name>
    <dbReference type="NCBI Taxonomy" id="3082113"/>
    <lineage>
        <taxon>Eukaryota</taxon>
        <taxon>Metazoa</taxon>
        <taxon>Chordata</taxon>
        <taxon>Craniata</taxon>
        <taxon>Vertebrata</taxon>
        <taxon>Euteleostomi</taxon>
        <taxon>Mammalia</taxon>
        <taxon>Eutheria</taxon>
        <taxon>Laurasiatheria</taxon>
        <taxon>Artiodactyla</taxon>
        <taxon>Ruminantia</taxon>
        <taxon>Pecora</taxon>
        <taxon>Cervidae</taxon>
        <taxon>Odocoileinae</taxon>
        <taxon>Rangifer</taxon>
    </lineage>
</organism>
<sequence>MGKDSKIDILLPSALDTLPGRLTWILHCGESLVASVGLDHWGSERGGEKVQSDFGGSHSCLDQYLCGSTCPPAEPSQWFLLAVKSFLWLYSGRKANLQPIPTTEHSR</sequence>
<accession>A0ABN8XQF3</accession>
<reference evidence="1" key="1">
    <citation type="submission" date="2023-04" db="EMBL/GenBank/DDBJ databases">
        <authorList>
            <consortium name="ELIXIR-Norway"/>
        </authorList>
    </citation>
    <scope>NUCLEOTIDE SEQUENCE [LARGE SCALE GENOMIC DNA]</scope>
</reference>
<keyword evidence="2" id="KW-1185">Reference proteome</keyword>
<name>A0ABN8XQF3_RANTA</name>
<dbReference type="Proteomes" id="UP001176941">
    <property type="component" value="Chromosome 1"/>
</dbReference>
<gene>
    <name evidence="1" type="ORF">MRATA1EN1_LOCUS190</name>
</gene>
<protein>
    <submittedName>
        <fullName evidence="1">Uncharacterized protein</fullName>
    </submittedName>
</protein>
<evidence type="ECO:0000313" key="2">
    <source>
        <dbReference type="Proteomes" id="UP001176941"/>
    </source>
</evidence>